<gene>
    <name evidence="3" type="ORF">GUITHDRAFT_103878</name>
</gene>
<dbReference type="STRING" id="905079.L1JPY4"/>
<name>L1JPY4_GUITC</name>
<accession>L1JPY4</accession>
<organism evidence="3">
    <name type="scientific">Guillardia theta (strain CCMP2712)</name>
    <name type="common">Cryptophyte</name>
    <dbReference type="NCBI Taxonomy" id="905079"/>
    <lineage>
        <taxon>Eukaryota</taxon>
        <taxon>Cryptophyceae</taxon>
        <taxon>Pyrenomonadales</taxon>
        <taxon>Geminigeraceae</taxon>
        <taxon>Guillardia</taxon>
    </lineage>
</organism>
<dbReference type="InterPro" id="IPR052402">
    <property type="entry name" value="ADCK_kinase"/>
</dbReference>
<feature type="domain" description="Protein kinase" evidence="2">
    <location>
        <begin position="239"/>
        <end position="579"/>
    </location>
</feature>
<dbReference type="Proteomes" id="UP000011087">
    <property type="component" value="Unassembled WGS sequence"/>
</dbReference>
<comment type="similarity">
    <text evidence="1">Belongs to the protein kinase superfamily. ADCK protein kinase family.</text>
</comment>
<evidence type="ECO:0000313" key="3">
    <source>
        <dbReference type="EMBL" id="EKX50651.1"/>
    </source>
</evidence>
<dbReference type="InterPro" id="IPR044095">
    <property type="entry name" value="ADCK2_dom"/>
</dbReference>
<dbReference type="PANTHER" id="PTHR45890:SF1">
    <property type="entry name" value="AARF DOMAIN CONTAINING KINASE 2"/>
    <property type="match status" value="1"/>
</dbReference>
<proteinExistence type="inferred from homology"/>
<evidence type="ECO:0000256" key="1">
    <source>
        <dbReference type="ARBA" id="ARBA00009670"/>
    </source>
</evidence>
<reference evidence="3 5" key="1">
    <citation type="journal article" date="2012" name="Nature">
        <title>Algal genomes reveal evolutionary mosaicism and the fate of nucleomorphs.</title>
        <authorList>
            <consortium name="DOE Joint Genome Institute"/>
            <person name="Curtis B.A."/>
            <person name="Tanifuji G."/>
            <person name="Burki F."/>
            <person name="Gruber A."/>
            <person name="Irimia M."/>
            <person name="Maruyama S."/>
            <person name="Arias M.C."/>
            <person name="Ball S.G."/>
            <person name="Gile G.H."/>
            <person name="Hirakawa Y."/>
            <person name="Hopkins J.F."/>
            <person name="Kuo A."/>
            <person name="Rensing S.A."/>
            <person name="Schmutz J."/>
            <person name="Symeonidi A."/>
            <person name="Elias M."/>
            <person name="Eveleigh R.J."/>
            <person name="Herman E.K."/>
            <person name="Klute M.J."/>
            <person name="Nakayama T."/>
            <person name="Obornik M."/>
            <person name="Reyes-Prieto A."/>
            <person name="Armbrust E.V."/>
            <person name="Aves S.J."/>
            <person name="Beiko R.G."/>
            <person name="Coutinho P."/>
            <person name="Dacks J.B."/>
            <person name="Durnford D.G."/>
            <person name="Fast N.M."/>
            <person name="Green B.R."/>
            <person name="Grisdale C.J."/>
            <person name="Hempel F."/>
            <person name="Henrissat B."/>
            <person name="Hoppner M.P."/>
            <person name="Ishida K."/>
            <person name="Kim E."/>
            <person name="Koreny L."/>
            <person name="Kroth P.G."/>
            <person name="Liu Y."/>
            <person name="Malik S.B."/>
            <person name="Maier U.G."/>
            <person name="McRose D."/>
            <person name="Mock T."/>
            <person name="Neilson J.A."/>
            <person name="Onodera N.T."/>
            <person name="Poole A.M."/>
            <person name="Pritham E.J."/>
            <person name="Richards T.A."/>
            <person name="Rocap G."/>
            <person name="Roy S.W."/>
            <person name="Sarai C."/>
            <person name="Schaack S."/>
            <person name="Shirato S."/>
            <person name="Slamovits C.H."/>
            <person name="Spencer D.F."/>
            <person name="Suzuki S."/>
            <person name="Worden A.Z."/>
            <person name="Zauner S."/>
            <person name="Barry K."/>
            <person name="Bell C."/>
            <person name="Bharti A.K."/>
            <person name="Crow J.A."/>
            <person name="Grimwood J."/>
            <person name="Kramer R."/>
            <person name="Lindquist E."/>
            <person name="Lucas S."/>
            <person name="Salamov A."/>
            <person name="McFadden G.I."/>
            <person name="Lane C.E."/>
            <person name="Keeling P.J."/>
            <person name="Gray M.W."/>
            <person name="Grigoriev I.V."/>
            <person name="Archibald J.M."/>
        </authorList>
    </citation>
    <scope>NUCLEOTIDE SEQUENCE</scope>
    <source>
        <strain evidence="3 5">CCMP2712</strain>
    </source>
</reference>
<dbReference type="GO" id="GO:0005524">
    <property type="term" value="F:ATP binding"/>
    <property type="evidence" value="ECO:0007669"/>
    <property type="project" value="InterPro"/>
</dbReference>
<dbReference type="GO" id="GO:0004672">
    <property type="term" value="F:protein kinase activity"/>
    <property type="evidence" value="ECO:0007669"/>
    <property type="project" value="InterPro"/>
</dbReference>
<dbReference type="InterPro" id="IPR011009">
    <property type="entry name" value="Kinase-like_dom_sf"/>
</dbReference>
<evidence type="ECO:0000313" key="4">
    <source>
        <dbReference type="EnsemblProtists" id="EKX50651"/>
    </source>
</evidence>
<evidence type="ECO:0000259" key="2">
    <source>
        <dbReference type="PROSITE" id="PS50011"/>
    </source>
</evidence>
<dbReference type="SUPFAM" id="SSF56112">
    <property type="entry name" value="Protein kinase-like (PK-like)"/>
    <property type="match status" value="1"/>
</dbReference>
<keyword evidence="5" id="KW-1185">Reference proteome</keyword>
<dbReference type="CDD" id="cd13971">
    <property type="entry name" value="ADCK2-like"/>
    <property type="match status" value="1"/>
</dbReference>
<dbReference type="Gene3D" id="1.10.510.10">
    <property type="entry name" value="Transferase(Phosphotransferase) domain 1"/>
    <property type="match status" value="1"/>
</dbReference>
<sequence>MSNAMFRCFVVNTNFRGLSILSRSYGGKRSYEVFKYRKLGGLQPKSARLSCNAAQAELMSMQQPNGSKSRKTIFGWTCAGIVGIVAKHLHERRREGAIMELENDALGEAIKPLSVPQEFIHPFKNQPLAWRIVFIVKRIFTLAITFTPLAICTILEPILSRYPSFRGWYLQLMVKSFERAGCSFQKIGQWLSMRPDLLSPDVIEALSALRDDGPKHSFEHSRHEIEAAFGARLEDVFEYVDPVPIASGSIAQVHKAKLRSEYMQSHGMEDLGFQEVAIKVRHPEVLESTWVDADIIFNFFGIAGKVFANYDMAMPFDKKGFYSSMVRQLDLNWEAYNLRQFQENFQGEHRIVFPLVAHSTESVLVESWINGQSVAKLFEAVDGQDFSVTPKGAHRTAGEMMEEKRKKKLAQDIFDMTIKMYLRDNYIHGDLHGGNLMYSTDPHDDRIYVLDAGLTTALEKDWASPFGYLLHALTTGDADKAADKLLMFNKSTAPLDVHAFKSELKDVMNLYMPSSSRHHVAGHEEHKQETKGPINLGAMIGHILSTLYKHNINLRGDVAITIVTMSISEGLIRQLDPEFDVVRSALPYFVRFRSWQRPSLTGKDWSKEVEGANGGLPLTGTRGVAVTSSLAPRMGA</sequence>
<protein>
    <recommendedName>
        <fullName evidence="2">Protein kinase domain-containing protein</fullName>
    </recommendedName>
</protein>
<dbReference type="HOGENOM" id="CLU_430518_0_0_1"/>
<dbReference type="GeneID" id="17307127"/>
<dbReference type="PaxDb" id="55529-EKX50651"/>
<dbReference type="OrthoDB" id="10250480at2759"/>
<dbReference type="PANTHER" id="PTHR45890">
    <property type="entry name" value="AARF DOMAIN CONTAINING KINASE 2 (PREDICTED)"/>
    <property type="match status" value="1"/>
</dbReference>
<reference evidence="5" key="2">
    <citation type="submission" date="2012-11" db="EMBL/GenBank/DDBJ databases">
        <authorList>
            <person name="Kuo A."/>
            <person name="Curtis B.A."/>
            <person name="Tanifuji G."/>
            <person name="Burki F."/>
            <person name="Gruber A."/>
            <person name="Irimia M."/>
            <person name="Maruyama S."/>
            <person name="Arias M.C."/>
            <person name="Ball S.G."/>
            <person name="Gile G.H."/>
            <person name="Hirakawa Y."/>
            <person name="Hopkins J.F."/>
            <person name="Rensing S.A."/>
            <person name="Schmutz J."/>
            <person name="Symeonidi A."/>
            <person name="Elias M."/>
            <person name="Eveleigh R.J."/>
            <person name="Herman E.K."/>
            <person name="Klute M.J."/>
            <person name="Nakayama T."/>
            <person name="Obornik M."/>
            <person name="Reyes-Prieto A."/>
            <person name="Armbrust E.V."/>
            <person name="Aves S.J."/>
            <person name="Beiko R.G."/>
            <person name="Coutinho P."/>
            <person name="Dacks J.B."/>
            <person name="Durnford D.G."/>
            <person name="Fast N.M."/>
            <person name="Green B.R."/>
            <person name="Grisdale C."/>
            <person name="Hempe F."/>
            <person name="Henrissat B."/>
            <person name="Hoppner M.P."/>
            <person name="Ishida K.-I."/>
            <person name="Kim E."/>
            <person name="Koreny L."/>
            <person name="Kroth P.G."/>
            <person name="Liu Y."/>
            <person name="Malik S.-B."/>
            <person name="Maier U.G."/>
            <person name="McRose D."/>
            <person name="Mock T."/>
            <person name="Neilson J.A."/>
            <person name="Onodera N.T."/>
            <person name="Poole A.M."/>
            <person name="Pritham E.J."/>
            <person name="Richards T.A."/>
            <person name="Rocap G."/>
            <person name="Roy S.W."/>
            <person name="Sarai C."/>
            <person name="Schaack S."/>
            <person name="Shirato S."/>
            <person name="Slamovits C.H."/>
            <person name="Spencer D.F."/>
            <person name="Suzuki S."/>
            <person name="Worden A.Z."/>
            <person name="Zauner S."/>
            <person name="Barry K."/>
            <person name="Bell C."/>
            <person name="Bharti A.K."/>
            <person name="Crow J.A."/>
            <person name="Grimwood J."/>
            <person name="Kramer R."/>
            <person name="Lindquist E."/>
            <person name="Lucas S."/>
            <person name="Salamov A."/>
            <person name="McFadden G.I."/>
            <person name="Lane C.E."/>
            <person name="Keeling P.J."/>
            <person name="Gray M.W."/>
            <person name="Grigoriev I.V."/>
            <person name="Archibald J.M."/>
        </authorList>
    </citation>
    <scope>NUCLEOTIDE SEQUENCE</scope>
    <source>
        <strain evidence="5">CCMP2712</strain>
    </source>
</reference>
<dbReference type="KEGG" id="gtt:GUITHDRAFT_103878"/>
<evidence type="ECO:0000313" key="5">
    <source>
        <dbReference type="Proteomes" id="UP000011087"/>
    </source>
</evidence>
<dbReference type="AlphaFoldDB" id="L1JPY4"/>
<dbReference type="eggNOG" id="KOG1236">
    <property type="taxonomic scope" value="Eukaryota"/>
</dbReference>
<dbReference type="EMBL" id="JH992978">
    <property type="protein sequence ID" value="EKX50651.1"/>
    <property type="molecule type" value="Genomic_DNA"/>
</dbReference>
<dbReference type="RefSeq" id="XP_005837631.1">
    <property type="nucleotide sequence ID" value="XM_005837574.1"/>
</dbReference>
<dbReference type="Pfam" id="PF03109">
    <property type="entry name" value="ABC1"/>
    <property type="match status" value="1"/>
</dbReference>
<reference evidence="4" key="3">
    <citation type="submission" date="2016-03" db="UniProtKB">
        <authorList>
            <consortium name="EnsemblProtists"/>
        </authorList>
    </citation>
    <scope>IDENTIFICATION</scope>
</reference>
<dbReference type="EnsemblProtists" id="EKX50651">
    <property type="protein sequence ID" value="EKX50651"/>
    <property type="gene ID" value="GUITHDRAFT_103878"/>
</dbReference>
<dbReference type="PROSITE" id="PS50011">
    <property type="entry name" value="PROTEIN_KINASE_DOM"/>
    <property type="match status" value="1"/>
</dbReference>
<dbReference type="InterPro" id="IPR000719">
    <property type="entry name" value="Prot_kinase_dom"/>
</dbReference>
<dbReference type="OMA" id="IPRLYSQ"/>
<dbReference type="InterPro" id="IPR004147">
    <property type="entry name" value="ABC1_dom"/>
</dbReference>